<protein>
    <submittedName>
        <fullName evidence="2">Exported protein</fullName>
    </submittedName>
</protein>
<dbReference type="PANTHER" id="PTHR42928">
    <property type="entry name" value="TRICARBOXYLATE-BINDING PROTEIN"/>
    <property type="match status" value="1"/>
</dbReference>
<dbReference type="Pfam" id="PF03401">
    <property type="entry name" value="TctC"/>
    <property type="match status" value="1"/>
</dbReference>
<accession>A0A9W6N1B1</accession>
<dbReference type="PIRSF" id="PIRSF017082">
    <property type="entry name" value="YflP"/>
    <property type="match status" value="1"/>
</dbReference>
<dbReference type="Proteomes" id="UP001143370">
    <property type="component" value="Unassembled WGS sequence"/>
</dbReference>
<sequence length="355" mass="37254">MPTQKNGASTKNEAAPASWEGTMIATRLAARRFAGAVALLAAGILAASSARAQSDYPNQPITIIVPFAPGGASDFAARLLQPRLSELLGQQIVIENRDGAAGNVGMDLAARAKPDGYTLFLGNVGTVSINPYIFASLRVKPLQDFVPVSIVADTPGLLIANPAFPPNNVKELVEYVKARPGEVNFASPGTGSVNRLEMESFRREAGLDMVHVPYKGGAGPATADVMGGHVSLMFVTISSGINHVKGGRLKALGVSTKERVAQLPDVPTMTEQGYPKSVSSSWQGILVPAGTPQPIIDKLHKAIVETMKDEKIRARMAESGVIAVSSASPAEFKAYIEADAAKWSGVITEIGVKAD</sequence>
<reference evidence="2" key="2">
    <citation type="submission" date="2023-01" db="EMBL/GenBank/DDBJ databases">
        <authorList>
            <person name="Sun Q."/>
            <person name="Evtushenko L."/>
        </authorList>
    </citation>
    <scope>NUCLEOTIDE SEQUENCE</scope>
    <source>
        <strain evidence="2">VKM B-2484</strain>
    </source>
</reference>
<evidence type="ECO:0000256" key="1">
    <source>
        <dbReference type="ARBA" id="ARBA00006987"/>
    </source>
</evidence>
<evidence type="ECO:0000313" key="3">
    <source>
        <dbReference type="Proteomes" id="UP001143370"/>
    </source>
</evidence>
<dbReference type="Gene3D" id="3.40.190.10">
    <property type="entry name" value="Periplasmic binding protein-like II"/>
    <property type="match status" value="1"/>
</dbReference>
<evidence type="ECO:0000313" key="2">
    <source>
        <dbReference type="EMBL" id="GLK74021.1"/>
    </source>
</evidence>
<proteinExistence type="inferred from homology"/>
<dbReference type="EMBL" id="BSFJ01000035">
    <property type="protein sequence ID" value="GLK74021.1"/>
    <property type="molecule type" value="Genomic_DNA"/>
</dbReference>
<dbReference type="InterPro" id="IPR005064">
    <property type="entry name" value="BUG"/>
</dbReference>
<comment type="caution">
    <text evidence="2">The sequence shown here is derived from an EMBL/GenBank/DDBJ whole genome shotgun (WGS) entry which is preliminary data.</text>
</comment>
<dbReference type="PANTHER" id="PTHR42928:SF5">
    <property type="entry name" value="BLR1237 PROTEIN"/>
    <property type="match status" value="1"/>
</dbReference>
<name>A0A9W6N1B1_9HYPH</name>
<gene>
    <name evidence="2" type="ORF">GCM10017643_41390</name>
</gene>
<dbReference type="CDD" id="cd13578">
    <property type="entry name" value="PBP2_Bug27"/>
    <property type="match status" value="1"/>
</dbReference>
<dbReference type="Gene3D" id="3.40.190.150">
    <property type="entry name" value="Bordetella uptake gene, domain 1"/>
    <property type="match status" value="1"/>
</dbReference>
<reference evidence="2" key="1">
    <citation type="journal article" date="2014" name="Int. J. Syst. Evol. Microbiol.">
        <title>Complete genome sequence of Corynebacterium casei LMG S-19264T (=DSM 44701T), isolated from a smear-ripened cheese.</title>
        <authorList>
            <consortium name="US DOE Joint Genome Institute (JGI-PGF)"/>
            <person name="Walter F."/>
            <person name="Albersmeier A."/>
            <person name="Kalinowski J."/>
            <person name="Ruckert C."/>
        </authorList>
    </citation>
    <scope>NUCLEOTIDE SEQUENCE</scope>
    <source>
        <strain evidence="2">VKM B-2484</strain>
    </source>
</reference>
<dbReference type="SUPFAM" id="SSF53850">
    <property type="entry name" value="Periplasmic binding protein-like II"/>
    <property type="match status" value="1"/>
</dbReference>
<organism evidence="2 3">
    <name type="scientific">Ancylobacter dichloromethanicus</name>
    <dbReference type="NCBI Taxonomy" id="518825"/>
    <lineage>
        <taxon>Bacteria</taxon>
        <taxon>Pseudomonadati</taxon>
        <taxon>Pseudomonadota</taxon>
        <taxon>Alphaproteobacteria</taxon>
        <taxon>Hyphomicrobiales</taxon>
        <taxon>Xanthobacteraceae</taxon>
        <taxon>Ancylobacter</taxon>
    </lineage>
</organism>
<dbReference type="AlphaFoldDB" id="A0A9W6N1B1"/>
<dbReference type="InterPro" id="IPR042100">
    <property type="entry name" value="Bug_dom1"/>
</dbReference>
<keyword evidence="3" id="KW-1185">Reference proteome</keyword>
<comment type="similarity">
    <text evidence="1">Belongs to the UPF0065 (bug) family.</text>
</comment>